<dbReference type="OrthoDB" id="429813at2759"/>
<dbReference type="InterPro" id="IPR009081">
    <property type="entry name" value="PP-bd_ACP"/>
</dbReference>
<dbReference type="InterPro" id="IPR042099">
    <property type="entry name" value="ANL_N_sf"/>
</dbReference>
<dbReference type="Gene3D" id="1.10.1200.10">
    <property type="entry name" value="ACP-like"/>
    <property type="match status" value="1"/>
</dbReference>
<evidence type="ECO:0000313" key="4">
    <source>
        <dbReference type="EMBL" id="KXN65615.1"/>
    </source>
</evidence>
<keyword evidence="1" id="KW-0596">Phosphopantetheine</keyword>
<dbReference type="SUPFAM" id="SSF47336">
    <property type="entry name" value="ACP-like"/>
    <property type="match status" value="1"/>
</dbReference>
<dbReference type="InterPro" id="IPR051414">
    <property type="entry name" value="Adenylate-forming_Reductase"/>
</dbReference>
<accession>A0A137NS83</accession>
<dbReference type="Gene3D" id="3.40.50.12780">
    <property type="entry name" value="N-terminal domain of ligase-like"/>
    <property type="match status" value="1"/>
</dbReference>
<dbReference type="InterPro" id="IPR000873">
    <property type="entry name" value="AMP-dep_synth/lig_dom"/>
</dbReference>
<dbReference type="InterPro" id="IPR036736">
    <property type="entry name" value="ACP-like_sf"/>
</dbReference>
<dbReference type="Proteomes" id="UP000070444">
    <property type="component" value="Unassembled WGS sequence"/>
</dbReference>
<organism evidence="4 5">
    <name type="scientific">Conidiobolus coronatus (strain ATCC 28846 / CBS 209.66 / NRRL 28638)</name>
    <name type="common">Delacroixia coronata</name>
    <dbReference type="NCBI Taxonomy" id="796925"/>
    <lineage>
        <taxon>Eukaryota</taxon>
        <taxon>Fungi</taxon>
        <taxon>Fungi incertae sedis</taxon>
        <taxon>Zoopagomycota</taxon>
        <taxon>Entomophthoromycotina</taxon>
        <taxon>Entomophthoromycetes</taxon>
        <taxon>Entomophthorales</taxon>
        <taxon>Ancylistaceae</taxon>
        <taxon>Conidiobolus</taxon>
    </lineage>
</organism>
<dbReference type="STRING" id="796925.A0A137NS83"/>
<dbReference type="PANTHER" id="PTHR43439:SF2">
    <property type="entry name" value="ENZYME, PUTATIVE (JCVI)-RELATED"/>
    <property type="match status" value="1"/>
</dbReference>
<dbReference type="Pfam" id="PF07993">
    <property type="entry name" value="NAD_binding_4"/>
    <property type="match status" value="1"/>
</dbReference>
<dbReference type="InterPro" id="IPR036291">
    <property type="entry name" value="NAD(P)-bd_dom_sf"/>
</dbReference>
<dbReference type="SUPFAM" id="SSF51735">
    <property type="entry name" value="NAD(P)-binding Rossmann-fold domains"/>
    <property type="match status" value="1"/>
</dbReference>
<dbReference type="InterPro" id="IPR013120">
    <property type="entry name" value="FAR_NAD-bd"/>
</dbReference>
<evidence type="ECO:0000256" key="1">
    <source>
        <dbReference type="ARBA" id="ARBA00022450"/>
    </source>
</evidence>
<keyword evidence="5" id="KW-1185">Reference proteome</keyword>
<feature type="domain" description="Carrier" evidence="3">
    <location>
        <begin position="548"/>
        <end position="624"/>
    </location>
</feature>
<proteinExistence type="predicted"/>
<keyword evidence="2" id="KW-0597">Phosphoprotein</keyword>
<gene>
    <name evidence="4" type="ORF">CONCODRAFT_80721</name>
</gene>
<dbReference type="EMBL" id="KQ964843">
    <property type="protein sequence ID" value="KXN65615.1"/>
    <property type="molecule type" value="Genomic_DNA"/>
</dbReference>
<dbReference type="AlphaFoldDB" id="A0A137NS83"/>
<protein>
    <submittedName>
        <fullName evidence="4">Acetyl-CoA synthetase-like protein</fullName>
    </submittedName>
</protein>
<dbReference type="SUPFAM" id="SSF56801">
    <property type="entry name" value="Acetyl-CoA synthetase-like"/>
    <property type="match status" value="1"/>
</dbReference>
<dbReference type="Pfam" id="PF00501">
    <property type="entry name" value="AMP-binding"/>
    <property type="match status" value="1"/>
</dbReference>
<evidence type="ECO:0000313" key="5">
    <source>
        <dbReference type="Proteomes" id="UP000070444"/>
    </source>
</evidence>
<dbReference type="OMA" id="TICANNC"/>
<dbReference type="PROSITE" id="PS50075">
    <property type="entry name" value="CARRIER"/>
    <property type="match status" value="1"/>
</dbReference>
<reference evidence="4 5" key="1">
    <citation type="journal article" date="2015" name="Genome Biol. Evol.">
        <title>Phylogenomic analyses indicate that early fungi evolved digesting cell walls of algal ancestors of land plants.</title>
        <authorList>
            <person name="Chang Y."/>
            <person name="Wang S."/>
            <person name="Sekimoto S."/>
            <person name="Aerts A.L."/>
            <person name="Choi C."/>
            <person name="Clum A."/>
            <person name="LaButti K.M."/>
            <person name="Lindquist E.A."/>
            <person name="Yee Ngan C."/>
            <person name="Ohm R.A."/>
            <person name="Salamov A.A."/>
            <person name="Grigoriev I.V."/>
            <person name="Spatafora J.W."/>
            <person name="Berbee M.L."/>
        </authorList>
    </citation>
    <scope>NUCLEOTIDE SEQUENCE [LARGE SCALE GENOMIC DNA]</scope>
    <source>
        <strain evidence="4 5">NRRL 28638</strain>
    </source>
</reference>
<evidence type="ECO:0000256" key="2">
    <source>
        <dbReference type="ARBA" id="ARBA00022553"/>
    </source>
</evidence>
<dbReference type="Pfam" id="PF23562">
    <property type="entry name" value="AMP-binding_C_3"/>
    <property type="match status" value="1"/>
</dbReference>
<dbReference type="PROSITE" id="PS00455">
    <property type="entry name" value="AMP_BINDING"/>
    <property type="match status" value="1"/>
</dbReference>
<name>A0A137NS83_CONC2</name>
<dbReference type="Gene3D" id="3.40.50.720">
    <property type="entry name" value="NAD(P)-binding Rossmann-like Domain"/>
    <property type="match status" value="1"/>
</dbReference>
<evidence type="ECO:0000259" key="3">
    <source>
        <dbReference type="PROSITE" id="PS50075"/>
    </source>
</evidence>
<dbReference type="InterPro" id="IPR020845">
    <property type="entry name" value="AMP-binding_CS"/>
</dbReference>
<sequence length="1034" mass="116878">MASVHYSSTGRYVDLVQDNVILGKRVSYPAISINPYGKYIDINFEEFYYVVSHSANYFYSKLKSINFSSGKNIGLLSHSDSHYLWNMLGLMAVNVTPVLLSPRNSLEATVHLIKNLILNDMAIAIKKQIPSLILIPKWIAKFPDSLTPAKYTPLIPVESKQKELDNITYIIHSSGSTSFPKLISQTNRICFNSGHRFKLEETPLDRKEINFFPLFHTGGVLGTIIMYTYQLKSMTICPDLAPGSHFSSKMILDLVQNLSPELMGILPLMLKELIEYCNNVEYSQGWGILKKLEIMRYGGAQMPKQLVQFLIDNGITPVSAFASTECGMLMKSVSEWHGKGLPPSELTPGLQYTLKDWGDNVVELVISKDDPCLAYEFDRDEDGNYPTKDLFEIISNEPLLLQYFSRADDTIIHINGEKTNPIPMEDKLNSCPYIDRCAILGTGQQLNTLLVQLDTNELFLSPLHEVISTIKSYVKAVNESAPSHSRIYEEMIYYLPIISEKKLPVTIKGNLQRKKCAMMFKDEVKQSVEKMESGYVSRESPELEIISCDNEENIQHIVKECLRSCIDKQLGNNDSFFNNGMDSLSGMRFRNLLKSKIPDLEIKVTDIYDNDTAEKLIKFIKSSNLGKMLNTKSLEIYQKEVDDYITKYTFLGLEKPHSKKLPTENFHIAITGANGSLGSFMIKNLVEQDNVSKVYAFIRAKDHVQATEKLEHSFSKRFIDLCPEHSYKIVPIAINLHEDQLGLTQEAYAAITTKLTHIYHVGWTMNFLKGLDYFDDCIAASKNLMKLCVLSQRKVIYNFVSTIGATFPTASPVNTSVPELKLNTKLVNTAACNGYNLSKLVTETVCQIWSKDYDIPLHIYRVGQISGDTINGAWNSSEHFPLLVKGIQVMKLCPDILESSVAWIPVDVAADAIAEIGTQNQTVENTFMHIVNPKEYSWKVIYNALKSHGIEFGVVSVQEFIRQLKTNPEFQNADANPLATLTDFFDTIFLSGHVATLETKFTKKSSLAMAKCPALDSELMMKYLKFWNEQKFIQ</sequence>
<dbReference type="PANTHER" id="PTHR43439">
    <property type="entry name" value="PHENYLACETATE-COENZYME A LIGASE"/>
    <property type="match status" value="1"/>
</dbReference>
<dbReference type="Pfam" id="PF00550">
    <property type="entry name" value="PP-binding"/>
    <property type="match status" value="1"/>
</dbReference>